<name>A0AB39HNI3_9BACI</name>
<feature type="chain" id="PRO_5044197746" description="Lipoprotein" evidence="1">
    <location>
        <begin position="20"/>
        <end position="197"/>
    </location>
</feature>
<feature type="signal peptide" evidence="1">
    <location>
        <begin position="1"/>
        <end position="19"/>
    </location>
</feature>
<organism evidence="2">
    <name type="scientific">Ornithinibacillus sp. 4-3</name>
    <dbReference type="NCBI Taxonomy" id="3231488"/>
    <lineage>
        <taxon>Bacteria</taxon>
        <taxon>Bacillati</taxon>
        <taxon>Bacillota</taxon>
        <taxon>Bacilli</taxon>
        <taxon>Bacillales</taxon>
        <taxon>Bacillaceae</taxon>
        <taxon>Ornithinibacillus</taxon>
    </lineage>
</organism>
<evidence type="ECO:0008006" key="3">
    <source>
        <dbReference type="Google" id="ProtNLM"/>
    </source>
</evidence>
<evidence type="ECO:0000313" key="2">
    <source>
        <dbReference type="EMBL" id="XDK33916.1"/>
    </source>
</evidence>
<dbReference type="RefSeq" id="WP_368654594.1">
    <property type="nucleotide sequence ID" value="NZ_CP162599.1"/>
</dbReference>
<proteinExistence type="predicted"/>
<keyword evidence="1" id="KW-0732">Signal</keyword>
<protein>
    <recommendedName>
        <fullName evidence="3">Lipoprotein</fullName>
    </recommendedName>
</protein>
<gene>
    <name evidence="2" type="ORF">AB4Y30_06060</name>
</gene>
<accession>A0AB39HNI3</accession>
<evidence type="ECO:0000256" key="1">
    <source>
        <dbReference type="SAM" id="SignalP"/>
    </source>
</evidence>
<sequence>MKKLFVLLLLGLLSLVLVACSQKDMESNTIATSELTEREKAILSTTSDKSFVFDFNIDSEYEEITVWVEKFESGILVDDGLGHITTQAGENGSIIFTTSKNDNEKQNIFNIGISTDESTSSIIISDTALEEMASVWNHIPEEKSLANGEVVLANICYSDDENGMQSLTTDFYDDVDGHMGELAEYDVVYLLKAEFLK</sequence>
<reference evidence="2" key="1">
    <citation type="submission" date="2024-07" db="EMBL/GenBank/DDBJ databases">
        <title>Halotolerant mesophilic bacterium Ornithinibacillus sp. 4-3, sp. nov., isolated from soil.</title>
        <authorList>
            <person name="Sidarenka A.V."/>
            <person name="Guliayeva D.E."/>
            <person name="Leanovich S.I."/>
            <person name="Hileuskaya K.S."/>
            <person name="Akhremchuk A.E."/>
            <person name="Sikolenko M.A."/>
            <person name="Valentovich L.N."/>
        </authorList>
    </citation>
    <scope>NUCLEOTIDE SEQUENCE</scope>
    <source>
        <strain evidence="2">4-3</strain>
    </source>
</reference>
<dbReference type="AlphaFoldDB" id="A0AB39HNI3"/>
<dbReference type="EMBL" id="CP162599">
    <property type="protein sequence ID" value="XDK33916.1"/>
    <property type="molecule type" value="Genomic_DNA"/>
</dbReference>
<dbReference type="PROSITE" id="PS51257">
    <property type="entry name" value="PROKAR_LIPOPROTEIN"/>
    <property type="match status" value="1"/>
</dbReference>